<accession>A0A9P0H1D0</accession>
<proteinExistence type="predicted"/>
<name>A0A9P0H1D0_NEZVI</name>
<feature type="transmembrane region" description="Helical" evidence="5">
    <location>
        <begin position="33"/>
        <end position="53"/>
    </location>
</feature>
<dbReference type="OrthoDB" id="2544694at2759"/>
<gene>
    <name evidence="7" type="ORF">NEZAVI_LOCUS2295</name>
</gene>
<organism evidence="7 8">
    <name type="scientific">Nezara viridula</name>
    <name type="common">Southern green stink bug</name>
    <name type="synonym">Cimex viridulus</name>
    <dbReference type="NCBI Taxonomy" id="85310"/>
    <lineage>
        <taxon>Eukaryota</taxon>
        <taxon>Metazoa</taxon>
        <taxon>Ecdysozoa</taxon>
        <taxon>Arthropoda</taxon>
        <taxon>Hexapoda</taxon>
        <taxon>Insecta</taxon>
        <taxon>Pterygota</taxon>
        <taxon>Neoptera</taxon>
        <taxon>Paraneoptera</taxon>
        <taxon>Hemiptera</taxon>
        <taxon>Heteroptera</taxon>
        <taxon>Panheteroptera</taxon>
        <taxon>Pentatomomorpha</taxon>
        <taxon>Pentatomoidea</taxon>
        <taxon>Pentatomidae</taxon>
        <taxon>Pentatominae</taxon>
        <taxon>Nezara</taxon>
    </lineage>
</organism>
<evidence type="ECO:0000256" key="4">
    <source>
        <dbReference type="ARBA" id="ARBA00023136"/>
    </source>
</evidence>
<dbReference type="PANTHER" id="PTHR24064">
    <property type="entry name" value="SOLUTE CARRIER FAMILY 22 MEMBER"/>
    <property type="match status" value="1"/>
</dbReference>
<dbReference type="Gene3D" id="1.20.1250.20">
    <property type="entry name" value="MFS general substrate transporter like domains"/>
    <property type="match status" value="1"/>
</dbReference>
<keyword evidence="4 5" id="KW-0472">Membrane</keyword>
<dbReference type="AlphaFoldDB" id="A0A9P0H1D0"/>
<dbReference type="InterPro" id="IPR036259">
    <property type="entry name" value="MFS_trans_sf"/>
</dbReference>
<comment type="subcellular location">
    <subcellularLocation>
        <location evidence="1">Membrane</location>
        <topology evidence="1">Multi-pass membrane protein</topology>
    </subcellularLocation>
</comment>
<evidence type="ECO:0000256" key="5">
    <source>
        <dbReference type="SAM" id="Phobius"/>
    </source>
</evidence>
<dbReference type="InterPro" id="IPR011701">
    <property type="entry name" value="MFS"/>
</dbReference>
<dbReference type="PROSITE" id="PS50850">
    <property type="entry name" value="MFS"/>
    <property type="match status" value="1"/>
</dbReference>
<keyword evidence="3 5" id="KW-1133">Transmembrane helix</keyword>
<evidence type="ECO:0000256" key="1">
    <source>
        <dbReference type="ARBA" id="ARBA00004141"/>
    </source>
</evidence>
<dbReference type="SUPFAM" id="SSF103473">
    <property type="entry name" value="MFS general substrate transporter"/>
    <property type="match status" value="1"/>
</dbReference>
<feature type="domain" description="Major facilitator superfamily (MFS) profile" evidence="6">
    <location>
        <begin position="1"/>
        <end position="100"/>
    </location>
</feature>
<evidence type="ECO:0000313" key="7">
    <source>
        <dbReference type="EMBL" id="CAH1391246.1"/>
    </source>
</evidence>
<keyword evidence="8" id="KW-1185">Reference proteome</keyword>
<feature type="transmembrane region" description="Helical" evidence="5">
    <location>
        <begin position="59"/>
        <end position="82"/>
    </location>
</feature>
<protein>
    <recommendedName>
        <fullName evidence="6">Major facilitator superfamily (MFS) profile domain-containing protein</fullName>
    </recommendedName>
</protein>
<sequence>MCLSLFGRLVGAGATAITMLYTSELFPTEHRNFAIGCSATVAQFGPLLAPYIVDVLGKMAWWLPTTVCGLLALIASLLMIFLPETRDTPMPDTINKMNLS</sequence>
<dbReference type="Pfam" id="PF07690">
    <property type="entry name" value="MFS_1"/>
    <property type="match status" value="1"/>
</dbReference>
<dbReference type="Proteomes" id="UP001152798">
    <property type="component" value="Chromosome 1"/>
</dbReference>
<evidence type="ECO:0000256" key="3">
    <source>
        <dbReference type="ARBA" id="ARBA00022989"/>
    </source>
</evidence>
<dbReference type="EMBL" id="OV725077">
    <property type="protein sequence ID" value="CAH1391246.1"/>
    <property type="molecule type" value="Genomic_DNA"/>
</dbReference>
<keyword evidence="2 5" id="KW-0812">Transmembrane</keyword>
<dbReference type="InterPro" id="IPR020846">
    <property type="entry name" value="MFS_dom"/>
</dbReference>
<dbReference type="GO" id="GO:0016020">
    <property type="term" value="C:membrane"/>
    <property type="evidence" value="ECO:0007669"/>
    <property type="project" value="UniProtKB-SubCell"/>
</dbReference>
<evidence type="ECO:0000259" key="6">
    <source>
        <dbReference type="PROSITE" id="PS50850"/>
    </source>
</evidence>
<feature type="transmembrane region" description="Helical" evidence="5">
    <location>
        <begin position="6"/>
        <end position="26"/>
    </location>
</feature>
<evidence type="ECO:0000313" key="8">
    <source>
        <dbReference type="Proteomes" id="UP001152798"/>
    </source>
</evidence>
<evidence type="ECO:0000256" key="2">
    <source>
        <dbReference type="ARBA" id="ARBA00022692"/>
    </source>
</evidence>
<dbReference type="GO" id="GO:0022857">
    <property type="term" value="F:transmembrane transporter activity"/>
    <property type="evidence" value="ECO:0007669"/>
    <property type="project" value="InterPro"/>
</dbReference>
<reference evidence="7" key="1">
    <citation type="submission" date="2022-01" db="EMBL/GenBank/DDBJ databases">
        <authorList>
            <person name="King R."/>
        </authorList>
    </citation>
    <scope>NUCLEOTIDE SEQUENCE</scope>
</reference>